<dbReference type="InterPro" id="IPR016181">
    <property type="entry name" value="Acyl_CoA_acyltransferase"/>
</dbReference>
<keyword evidence="1" id="KW-0808">Transferase</keyword>
<gene>
    <name evidence="4" type="ORF">FA14DRAFT_33732</name>
</gene>
<dbReference type="CDD" id="cd04301">
    <property type="entry name" value="NAT_SF"/>
    <property type="match status" value="1"/>
</dbReference>
<evidence type="ECO:0000259" key="3">
    <source>
        <dbReference type="PROSITE" id="PS51186"/>
    </source>
</evidence>
<name>A0A316VFF3_9BASI</name>
<protein>
    <recommendedName>
        <fullName evidence="3">N-acetyltransferase domain-containing protein</fullName>
    </recommendedName>
</protein>
<dbReference type="PANTHER" id="PTHR43877">
    <property type="entry name" value="AMINOALKYLPHOSPHONATE N-ACETYLTRANSFERASE-RELATED-RELATED"/>
    <property type="match status" value="1"/>
</dbReference>
<proteinExistence type="predicted"/>
<reference evidence="4 5" key="1">
    <citation type="journal article" date="2018" name="Mol. Biol. Evol.">
        <title>Broad Genomic Sampling Reveals a Smut Pathogenic Ancestry of the Fungal Clade Ustilaginomycotina.</title>
        <authorList>
            <person name="Kijpornyongpan T."/>
            <person name="Mondo S.J."/>
            <person name="Barry K."/>
            <person name="Sandor L."/>
            <person name="Lee J."/>
            <person name="Lipzen A."/>
            <person name="Pangilinan J."/>
            <person name="LaButti K."/>
            <person name="Hainaut M."/>
            <person name="Henrissat B."/>
            <person name="Grigoriev I.V."/>
            <person name="Spatafora J.W."/>
            <person name="Aime M.C."/>
        </authorList>
    </citation>
    <scope>NUCLEOTIDE SEQUENCE [LARGE SCALE GENOMIC DNA]</scope>
    <source>
        <strain evidence="4 5">MCA 3882</strain>
    </source>
</reference>
<dbReference type="InterPro" id="IPR050832">
    <property type="entry name" value="Bact_Acetyltransf"/>
</dbReference>
<evidence type="ECO:0000256" key="1">
    <source>
        <dbReference type="ARBA" id="ARBA00022679"/>
    </source>
</evidence>
<dbReference type="InParanoid" id="A0A316VFF3"/>
<accession>A0A316VFF3</accession>
<dbReference type="STRING" id="1280837.A0A316VFF3"/>
<evidence type="ECO:0000256" key="2">
    <source>
        <dbReference type="ARBA" id="ARBA00023315"/>
    </source>
</evidence>
<dbReference type="Gene3D" id="3.40.630.30">
    <property type="match status" value="1"/>
</dbReference>
<dbReference type="PROSITE" id="PS51186">
    <property type="entry name" value="GNAT"/>
    <property type="match status" value="1"/>
</dbReference>
<keyword evidence="2" id="KW-0012">Acyltransferase</keyword>
<dbReference type="SUPFAM" id="SSF55729">
    <property type="entry name" value="Acyl-CoA N-acyltransferases (Nat)"/>
    <property type="match status" value="1"/>
</dbReference>
<keyword evidence="5" id="KW-1185">Reference proteome</keyword>
<organism evidence="4 5">
    <name type="scientific">Meira miltonrushii</name>
    <dbReference type="NCBI Taxonomy" id="1280837"/>
    <lineage>
        <taxon>Eukaryota</taxon>
        <taxon>Fungi</taxon>
        <taxon>Dikarya</taxon>
        <taxon>Basidiomycota</taxon>
        <taxon>Ustilaginomycotina</taxon>
        <taxon>Exobasidiomycetes</taxon>
        <taxon>Exobasidiales</taxon>
        <taxon>Brachybasidiaceae</taxon>
        <taxon>Meira</taxon>
    </lineage>
</organism>
<dbReference type="EMBL" id="KZ819603">
    <property type="protein sequence ID" value="PWN34751.1"/>
    <property type="molecule type" value="Genomic_DNA"/>
</dbReference>
<feature type="domain" description="N-acetyltransferase" evidence="3">
    <location>
        <begin position="11"/>
        <end position="167"/>
    </location>
</feature>
<evidence type="ECO:0000313" key="4">
    <source>
        <dbReference type="EMBL" id="PWN34751.1"/>
    </source>
</evidence>
<dbReference type="Pfam" id="PF00583">
    <property type="entry name" value="Acetyltransf_1"/>
    <property type="match status" value="1"/>
</dbReference>
<dbReference type="AlphaFoldDB" id="A0A316VFF3"/>
<dbReference type="GeneID" id="37023991"/>
<dbReference type="PANTHER" id="PTHR43877:SF2">
    <property type="entry name" value="AMINOALKYLPHOSPHONATE N-ACETYLTRANSFERASE-RELATED"/>
    <property type="match status" value="1"/>
</dbReference>
<dbReference type="OrthoDB" id="41532at2759"/>
<dbReference type="InterPro" id="IPR000182">
    <property type="entry name" value="GNAT_dom"/>
</dbReference>
<dbReference type="Proteomes" id="UP000245771">
    <property type="component" value="Unassembled WGS sequence"/>
</dbReference>
<evidence type="ECO:0000313" key="5">
    <source>
        <dbReference type="Proteomes" id="UP000245771"/>
    </source>
</evidence>
<sequence length="171" mass="19651">MTTEDTFPFEIVAVPWNDCNAVKLRQMQHDEFYSRYPEDPGEPGKSMDAEDCLLFLLIRQQVKESNEVKYVAAAGLRKVDDSRAEVKRMFVIPEARGPPFRLGERLISSLEQHAQQFGFDTLLVETGSFNQQALRFYHRIGFSPCAAFPPYEKAKAPLSVFLEKKIVQQFQ</sequence>
<dbReference type="RefSeq" id="XP_025355053.1">
    <property type="nucleotide sequence ID" value="XM_025502210.1"/>
</dbReference>
<dbReference type="GO" id="GO:0016747">
    <property type="term" value="F:acyltransferase activity, transferring groups other than amino-acyl groups"/>
    <property type="evidence" value="ECO:0007669"/>
    <property type="project" value="InterPro"/>
</dbReference>